<dbReference type="Gene3D" id="1.25.40.10">
    <property type="entry name" value="Tetratricopeptide repeat domain"/>
    <property type="match status" value="1"/>
</dbReference>
<keyword evidence="3" id="KW-1185">Reference proteome</keyword>
<feature type="repeat" description="TPR" evidence="1">
    <location>
        <begin position="44"/>
        <end position="77"/>
    </location>
</feature>
<evidence type="ECO:0000313" key="3">
    <source>
        <dbReference type="Proteomes" id="UP000278085"/>
    </source>
</evidence>
<proteinExistence type="predicted"/>
<dbReference type="AlphaFoldDB" id="A0A430HHX5"/>
<dbReference type="OrthoDB" id="8776071at2"/>
<evidence type="ECO:0000256" key="1">
    <source>
        <dbReference type="PROSITE-ProRule" id="PRU00339"/>
    </source>
</evidence>
<name>A0A430HHX5_9BURK</name>
<dbReference type="RefSeq" id="WP_126075884.1">
    <property type="nucleotide sequence ID" value="NZ_CP051166.1"/>
</dbReference>
<dbReference type="Proteomes" id="UP000278085">
    <property type="component" value="Unassembled WGS sequence"/>
</dbReference>
<organism evidence="2 3">
    <name type="scientific">Massilia atriviolacea</name>
    <dbReference type="NCBI Taxonomy" id="2495579"/>
    <lineage>
        <taxon>Bacteria</taxon>
        <taxon>Pseudomonadati</taxon>
        <taxon>Pseudomonadota</taxon>
        <taxon>Betaproteobacteria</taxon>
        <taxon>Burkholderiales</taxon>
        <taxon>Oxalobacteraceae</taxon>
        <taxon>Telluria group</taxon>
        <taxon>Massilia</taxon>
    </lineage>
</organism>
<evidence type="ECO:0000313" key="2">
    <source>
        <dbReference type="EMBL" id="RSZ57115.1"/>
    </source>
</evidence>
<reference evidence="2 3" key="1">
    <citation type="submission" date="2018-12" db="EMBL/GenBank/DDBJ databases">
        <authorList>
            <person name="Yang E."/>
        </authorList>
    </citation>
    <scope>NUCLEOTIDE SEQUENCE [LARGE SCALE GENOMIC DNA]</scope>
    <source>
        <strain evidence="2 3">SOD</strain>
    </source>
</reference>
<sequence length="203" mass="21427">MSTTLSTLDQAELHQLAINASASGDDGAAIVYFKEAASRPDASGTTHFLLGAHYAQIRMYDRAAGEMEAALALDPGLSIARFQLGLLWLTSGDVAKAVAVLTPLQELPDSDPLHRFGQGLVLLAQDQLPESSAALAKGIELNHTNPALNKDMQMFIDDIAKALAGVAAAPPATTPEPVAEETVEDSPYHRHLLMSAYGGTLPK</sequence>
<accession>A0A430HHX5</accession>
<dbReference type="SUPFAM" id="SSF48452">
    <property type="entry name" value="TPR-like"/>
    <property type="match status" value="1"/>
</dbReference>
<protein>
    <submittedName>
        <fullName evidence="2">Uncharacterized protein</fullName>
    </submittedName>
</protein>
<dbReference type="InterPro" id="IPR019734">
    <property type="entry name" value="TPR_rpt"/>
</dbReference>
<gene>
    <name evidence="2" type="ORF">EJB06_20525</name>
</gene>
<dbReference type="InterPro" id="IPR011990">
    <property type="entry name" value="TPR-like_helical_dom_sf"/>
</dbReference>
<comment type="caution">
    <text evidence="2">The sequence shown here is derived from an EMBL/GenBank/DDBJ whole genome shotgun (WGS) entry which is preliminary data.</text>
</comment>
<dbReference type="EMBL" id="RXLQ01000011">
    <property type="protein sequence ID" value="RSZ57115.1"/>
    <property type="molecule type" value="Genomic_DNA"/>
</dbReference>
<keyword evidence="1" id="KW-0802">TPR repeat</keyword>
<dbReference type="PROSITE" id="PS50005">
    <property type="entry name" value="TPR"/>
    <property type="match status" value="1"/>
</dbReference>